<name>A0A087CV56_9BIFI</name>
<dbReference type="GO" id="GO:0016887">
    <property type="term" value="F:ATP hydrolysis activity"/>
    <property type="evidence" value="ECO:0007669"/>
    <property type="project" value="RHEA"/>
</dbReference>
<dbReference type="EC" id="5.6.2.4" evidence="9"/>
<dbReference type="GO" id="GO:0005829">
    <property type="term" value="C:cytosol"/>
    <property type="evidence" value="ECO:0007669"/>
    <property type="project" value="TreeGrafter"/>
</dbReference>
<dbReference type="CDD" id="cd18807">
    <property type="entry name" value="SF1_C_UvrD"/>
    <property type="match status" value="1"/>
</dbReference>
<comment type="caution">
    <text evidence="15">The sequence shown here is derived from an EMBL/GenBank/DDBJ whole genome shotgun (WGS) entry which is preliminary data.</text>
</comment>
<evidence type="ECO:0000313" key="15">
    <source>
        <dbReference type="EMBL" id="KFI87156.1"/>
    </source>
</evidence>
<dbReference type="GO" id="GO:0003677">
    <property type="term" value="F:DNA binding"/>
    <property type="evidence" value="ECO:0007669"/>
    <property type="project" value="UniProtKB-KW"/>
</dbReference>
<dbReference type="AlphaFoldDB" id="A0A087CV56"/>
<dbReference type="PROSITE" id="PS51198">
    <property type="entry name" value="UVRD_HELICASE_ATP_BIND"/>
    <property type="match status" value="1"/>
</dbReference>
<comment type="catalytic activity">
    <reaction evidence="10">
        <text>ATP + H2O = ADP + phosphate + H(+)</text>
        <dbReference type="Rhea" id="RHEA:13065"/>
        <dbReference type="ChEBI" id="CHEBI:15377"/>
        <dbReference type="ChEBI" id="CHEBI:15378"/>
        <dbReference type="ChEBI" id="CHEBI:30616"/>
        <dbReference type="ChEBI" id="CHEBI:43474"/>
        <dbReference type="ChEBI" id="CHEBI:456216"/>
        <dbReference type="EC" id="5.6.2.4"/>
    </reaction>
</comment>
<keyword evidence="5 11" id="KW-0067">ATP-binding</keyword>
<dbReference type="GO" id="GO:0005524">
    <property type="term" value="F:ATP binding"/>
    <property type="evidence" value="ECO:0007669"/>
    <property type="project" value="UniProtKB-UniRule"/>
</dbReference>
<feature type="compositionally biased region" description="Low complexity" evidence="12">
    <location>
        <begin position="747"/>
        <end position="786"/>
    </location>
</feature>
<dbReference type="GO" id="GO:0033202">
    <property type="term" value="C:DNA helicase complex"/>
    <property type="evidence" value="ECO:0007669"/>
    <property type="project" value="TreeGrafter"/>
</dbReference>
<dbReference type="Pfam" id="PF00580">
    <property type="entry name" value="UvrD-helicase"/>
    <property type="match status" value="1"/>
</dbReference>
<dbReference type="GO" id="GO:0043138">
    <property type="term" value="F:3'-5' DNA helicase activity"/>
    <property type="evidence" value="ECO:0007669"/>
    <property type="project" value="UniProtKB-EC"/>
</dbReference>
<feature type="compositionally biased region" description="Low complexity" evidence="12">
    <location>
        <begin position="800"/>
        <end position="812"/>
    </location>
</feature>
<evidence type="ECO:0000259" key="14">
    <source>
        <dbReference type="PROSITE" id="PS51217"/>
    </source>
</evidence>
<feature type="domain" description="UvrD-like helicase C-terminal" evidence="14">
    <location>
        <begin position="330"/>
        <end position="610"/>
    </location>
</feature>
<dbReference type="Gene3D" id="3.40.50.300">
    <property type="entry name" value="P-loop containing nucleotide triphosphate hydrolases"/>
    <property type="match status" value="2"/>
</dbReference>
<sequence length="874" mass="95972">MVFEEPEVIARSAQELVGDLNPQQSEAVQYRGQALLIGAGAGSGKTRVLTRRIAWILSQFGAWPSQVLAITFTNKAAAEMRERLATLIGPVAQRMWVSTFHSACVRILRRDGKSIGLKSGFSIYDSADSERLIKIIATEFNLDIKRYTPRSILGHISDLKNNLTGWKEYLALHAPDFTPGQRGYQFGTVGDLEAIYAVIYAEYEHRLALANAVDFDDLIGRTVELLRADPTVAEYYHHRFRYILVDEYQDTNHAQYVLVRELAGVDSGDRPVPGAPNAGKTGPAWITVVGDSDQSIYAFRGADIRNIQDFEQDFPNAKTIMLEQNYRSTQTILDAANAVISNNEGRKPKKLWTALGKGEPIVGYAADNAQQEAQWVAGEIARLHAEESIAYSDMAIMYRANAQSRSLEEALINAGLPYQLVGGTKFYERREIKDALAYLQALVNPDDDVNLRRILNVPKRGLGDRAEGVLLSYAREHGTSFFYALMHVEQIDDVPTRTATLLKSFRELMGSLSQFTRAHDSKPSEIVAEVLERSGLRAELEKSVDPQDASRLENLSQLQSTAAEFEQNTPDATLSQFLETTALVADSDQLPGEQEDSGKVTLMTLHTAKGLEYPVVFLTGMEQGTFPHSRSMEDTTELQEERRLAYVGITRAKRRLYVTRAAVRSQWGQAADMMPSQFLDEIPQELIDWKRKEAGVERMRSSWESDGFADDFGGWDDDDFGGTTFGGSATFGGRGSVSSYGSRYGSSYGGSSWHGSRDGGSTYGSRSRSGSSSYGSRSGSSDSFGRSRGGKVTIRRVAPKSSAAAGGSAGSKLGKDNGLSIADFAVGDMISHDKFGLGKVTALEDKGIKSVITVDFGSAGVKRLMLRVAPIEKL</sequence>
<reference evidence="15 16" key="1">
    <citation type="submission" date="2014-03" db="EMBL/GenBank/DDBJ databases">
        <title>Genomics of Bifidobacteria.</title>
        <authorList>
            <person name="Ventura M."/>
            <person name="Milani C."/>
            <person name="Lugli G.A."/>
        </authorList>
    </citation>
    <scope>NUCLEOTIDE SEQUENCE [LARGE SCALE GENOMIC DNA]</scope>
    <source>
        <strain evidence="15 16">DSM 23975</strain>
    </source>
</reference>
<organism evidence="15 16">
    <name type="scientific">Bifidobacterium reuteri DSM 23975</name>
    <dbReference type="NCBI Taxonomy" id="1437610"/>
    <lineage>
        <taxon>Bacteria</taxon>
        <taxon>Bacillati</taxon>
        <taxon>Actinomycetota</taxon>
        <taxon>Actinomycetes</taxon>
        <taxon>Bifidobacteriales</taxon>
        <taxon>Bifidobacteriaceae</taxon>
        <taxon>Bifidobacterium</taxon>
    </lineage>
</organism>
<evidence type="ECO:0000256" key="11">
    <source>
        <dbReference type="PROSITE-ProRule" id="PRU00560"/>
    </source>
</evidence>
<keyword evidence="2 11" id="KW-0547">Nucleotide-binding</keyword>
<dbReference type="PANTHER" id="PTHR11070">
    <property type="entry name" value="UVRD / RECB / PCRA DNA HELICASE FAMILY MEMBER"/>
    <property type="match status" value="1"/>
</dbReference>
<proteinExistence type="inferred from homology"/>
<dbReference type="Gene3D" id="1.10.10.160">
    <property type="match status" value="1"/>
</dbReference>
<protein>
    <recommendedName>
        <fullName evidence="9">DNA 3'-5' helicase</fullName>
        <ecNumber evidence="9">5.6.2.4</ecNumber>
    </recommendedName>
</protein>
<feature type="binding site" evidence="11">
    <location>
        <begin position="39"/>
        <end position="46"/>
    </location>
    <ligand>
        <name>ATP</name>
        <dbReference type="ChEBI" id="CHEBI:30616"/>
    </ligand>
</feature>
<evidence type="ECO:0000259" key="13">
    <source>
        <dbReference type="PROSITE" id="PS51198"/>
    </source>
</evidence>
<feature type="domain" description="UvrD-like helicase ATP-binding" evidence="13">
    <location>
        <begin position="18"/>
        <end position="329"/>
    </location>
</feature>
<dbReference type="InterPro" id="IPR014016">
    <property type="entry name" value="UvrD-like_ATP-bd"/>
</dbReference>
<comment type="similarity">
    <text evidence="1">Belongs to the helicase family. UvrD subfamily.</text>
</comment>
<evidence type="ECO:0000256" key="1">
    <source>
        <dbReference type="ARBA" id="ARBA00009922"/>
    </source>
</evidence>
<gene>
    <name evidence="15" type="ORF">BREU_0180</name>
</gene>
<keyword evidence="7" id="KW-0413">Isomerase</keyword>
<dbReference type="Gene3D" id="1.10.486.10">
    <property type="entry name" value="PCRA, domain 4"/>
    <property type="match status" value="1"/>
</dbReference>
<dbReference type="CDD" id="cd17932">
    <property type="entry name" value="DEXQc_UvrD"/>
    <property type="match status" value="1"/>
</dbReference>
<dbReference type="SUPFAM" id="SSF52540">
    <property type="entry name" value="P-loop containing nucleoside triphosphate hydrolases"/>
    <property type="match status" value="1"/>
</dbReference>
<evidence type="ECO:0000256" key="10">
    <source>
        <dbReference type="ARBA" id="ARBA00048988"/>
    </source>
</evidence>
<evidence type="ECO:0000256" key="9">
    <source>
        <dbReference type="ARBA" id="ARBA00034808"/>
    </source>
</evidence>
<dbReference type="InterPro" id="IPR013986">
    <property type="entry name" value="DExx_box_DNA_helicase_dom_sf"/>
</dbReference>
<feature type="region of interest" description="Disordered" evidence="12">
    <location>
        <begin position="747"/>
        <end position="812"/>
    </location>
</feature>
<dbReference type="PANTHER" id="PTHR11070:SF2">
    <property type="entry name" value="ATP-DEPENDENT DNA HELICASE SRS2"/>
    <property type="match status" value="1"/>
</dbReference>
<keyword evidence="3 11" id="KW-0378">Hydrolase</keyword>
<accession>A0A087CV56</accession>
<dbReference type="Pfam" id="PF13361">
    <property type="entry name" value="UvrD_C"/>
    <property type="match status" value="1"/>
</dbReference>
<evidence type="ECO:0000313" key="16">
    <source>
        <dbReference type="Proteomes" id="UP000028984"/>
    </source>
</evidence>
<evidence type="ECO:0000256" key="12">
    <source>
        <dbReference type="SAM" id="MobiDB-lite"/>
    </source>
</evidence>
<dbReference type="PROSITE" id="PS51217">
    <property type="entry name" value="UVRD_HELICASE_CTER"/>
    <property type="match status" value="1"/>
</dbReference>
<evidence type="ECO:0000256" key="3">
    <source>
        <dbReference type="ARBA" id="ARBA00022801"/>
    </source>
</evidence>
<dbReference type="GO" id="GO:0000725">
    <property type="term" value="P:recombinational repair"/>
    <property type="evidence" value="ECO:0007669"/>
    <property type="project" value="TreeGrafter"/>
</dbReference>
<evidence type="ECO:0000256" key="5">
    <source>
        <dbReference type="ARBA" id="ARBA00022840"/>
    </source>
</evidence>
<dbReference type="STRING" id="1437610.BREU_0180"/>
<evidence type="ECO:0000256" key="7">
    <source>
        <dbReference type="ARBA" id="ARBA00023235"/>
    </source>
</evidence>
<dbReference type="FunFam" id="1.10.486.10:FF:000003">
    <property type="entry name" value="ATP-dependent DNA helicase"/>
    <property type="match status" value="1"/>
</dbReference>
<evidence type="ECO:0000256" key="4">
    <source>
        <dbReference type="ARBA" id="ARBA00022806"/>
    </source>
</evidence>
<dbReference type="eggNOG" id="COG0210">
    <property type="taxonomic scope" value="Bacteria"/>
</dbReference>
<dbReference type="Proteomes" id="UP000028984">
    <property type="component" value="Unassembled WGS sequence"/>
</dbReference>
<dbReference type="InterPro" id="IPR000212">
    <property type="entry name" value="DNA_helicase_UvrD/REP"/>
</dbReference>
<evidence type="ECO:0000256" key="6">
    <source>
        <dbReference type="ARBA" id="ARBA00023125"/>
    </source>
</evidence>
<keyword evidence="4 11" id="KW-0347">Helicase</keyword>
<dbReference type="InterPro" id="IPR014017">
    <property type="entry name" value="DNA_helicase_UvrD-like_C"/>
</dbReference>
<dbReference type="EMBL" id="JGZK01000003">
    <property type="protein sequence ID" value="KFI87156.1"/>
    <property type="molecule type" value="Genomic_DNA"/>
</dbReference>
<comment type="catalytic activity">
    <reaction evidence="8">
        <text>Couples ATP hydrolysis with the unwinding of duplex DNA by translocating in the 3'-5' direction.</text>
        <dbReference type="EC" id="5.6.2.4"/>
    </reaction>
</comment>
<dbReference type="InterPro" id="IPR027417">
    <property type="entry name" value="P-loop_NTPase"/>
</dbReference>
<dbReference type="Pfam" id="PF21196">
    <property type="entry name" value="PcrA_UvrD_tudor"/>
    <property type="match status" value="1"/>
</dbReference>
<evidence type="ECO:0000256" key="2">
    <source>
        <dbReference type="ARBA" id="ARBA00022741"/>
    </source>
</evidence>
<keyword evidence="16" id="KW-1185">Reference proteome</keyword>
<keyword evidence="6" id="KW-0238">DNA-binding</keyword>
<evidence type="ECO:0000256" key="8">
    <source>
        <dbReference type="ARBA" id="ARBA00034617"/>
    </source>
</evidence>